<dbReference type="EMBL" id="JAMZNK010000060">
    <property type="protein sequence ID" value="MDA6072394.1"/>
    <property type="molecule type" value="Genomic_DNA"/>
</dbReference>
<evidence type="ECO:0000313" key="1">
    <source>
        <dbReference type="EMBL" id="MDA6072394.1"/>
    </source>
</evidence>
<dbReference type="Proteomes" id="UP001212170">
    <property type="component" value="Unassembled WGS sequence"/>
</dbReference>
<gene>
    <name evidence="1" type="ORF">NJT12_22470</name>
</gene>
<organism evidence="1 2">
    <name type="scientific">Flavobacterium azizsancarii</name>
    <dbReference type="NCBI Taxonomy" id="2961580"/>
    <lineage>
        <taxon>Bacteria</taxon>
        <taxon>Pseudomonadati</taxon>
        <taxon>Bacteroidota</taxon>
        <taxon>Flavobacteriia</taxon>
        <taxon>Flavobacteriales</taxon>
        <taxon>Flavobacteriaceae</taxon>
        <taxon>Flavobacterium</taxon>
    </lineage>
</organism>
<dbReference type="RefSeq" id="WP_271338366.1">
    <property type="nucleotide sequence ID" value="NZ_JAMZNK010000060.1"/>
</dbReference>
<proteinExistence type="predicted"/>
<accession>A0ABT4WIH7</accession>
<evidence type="ECO:0000313" key="2">
    <source>
        <dbReference type="Proteomes" id="UP001212170"/>
    </source>
</evidence>
<name>A0ABT4WIH7_9FLAO</name>
<comment type="caution">
    <text evidence="1">The sequence shown here is derived from an EMBL/GenBank/DDBJ whole genome shotgun (WGS) entry which is preliminary data.</text>
</comment>
<reference evidence="1 2" key="1">
    <citation type="journal article" date="2023" name="Chemosphere">
        <title>Whole genome analysis of Flavobacterium aziz-sancarii sp. nov., isolated from Ardley Island (Antarctica), revealed a rich resistome and bioremediation potential.</title>
        <authorList>
            <person name="Otur C."/>
            <person name="Okay S."/>
            <person name="Kurt-Kizildogan A."/>
        </authorList>
    </citation>
    <scope>NUCLEOTIDE SEQUENCE [LARGE SCALE GENOMIC DNA]</scope>
    <source>
        <strain evidence="1 2">AC</strain>
    </source>
</reference>
<protein>
    <submittedName>
        <fullName evidence="1">Uncharacterized protein</fullName>
    </submittedName>
</protein>
<keyword evidence="2" id="KW-1185">Reference proteome</keyword>
<sequence length="105" mass="12474">MSEQDYLTKNVFIGLKNLNNGFDAESIYYFSENDFEIVLDRAEKIGIQILGIEPWQNGEFYDVVTAEDFTSDPEWYRKAFFKFKEREENLQYSASYKIPFTLPKK</sequence>